<evidence type="ECO:0000313" key="2">
    <source>
        <dbReference type="EMBL" id="NMH60865.1"/>
    </source>
</evidence>
<evidence type="ECO:0000313" key="3">
    <source>
        <dbReference type="Proteomes" id="UP000709336"/>
    </source>
</evidence>
<reference evidence="2 3" key="1">
    <citation type="submission" date="2020-03" db="EMBL/GenBank/DDBJ databases">
        <title>Alteromonas ponticola sp. nov., isolated from seawater.</title>
        <authorList>
            <person name="Yoon J.-H."/>
            <person name="Kim Y.-O."/>
        </authorList>
    </citation>
    <scope>NUCLEOTIDE SEQUENCE [LARGE SCALE GENOMIC DNA]</scope>
    <source>
        <strain evidence="2 3">MYP5</strain>
    </source>
</reference>
<dbReference type="EMBL" id="JAATNW010000006">
    <property type="protein sequence ID" value="NMH60865.1"/>
    <property type="molecule type" value="Genomic_DNA"/>
</dbReference>
<dbReference type="RefSeq" id="WP_169211412.1">
    <property type="nucleotide sequence ID" value="NZ_JAATNW010000006.1"/>
</dbReference>
<dbReference type="PROSITE" id="PS51257">
    <property type="entry name" value="PROKAR_LIPOPROTEIN"/>
    <property type="match status" value="1"/>
</dbReference>
<proteinExistence type="predicted"/>
<feature type="signal peptide" evidence="1">
    <location>
        <begin position="1"/>
        <end position="16"/>
    </location>
</feature>
<gene>
    <name evidence="2" type="ORF">HCJ96_12580</name>
</gene>
<sequence>MKVSFTLLLTVSVFLAGCSPQPSYDFMVDNFNDNKPTFSMIATIACEIGEKSDLPSYAISGNTEEEQTLLELADRVNVKVISYQRINNRCQLSMPVWNGEQDDRQQQFAYRYNIRKPMPYNAAIHRFEQIDESVINDKFPSKAVLFDMKLSKRWFFSLIYR</sequence>
<keyword evidence="1" id="KW-0732">Signal</keyword>
<accession>A0ABX1R6L6</accession>
<feature type="chain" id="PRO_5046561250" description="Lipoprotein" evidence="1">
    <location>
        <begin position="17"/>
        <end position="161"/>
    </location>
</feature>
<protein>
    <recommendedName>
        <fullName evidence="4">Lipoprotein</fullName>
    </recommendedName>
</protein>
<keyword evidence="3" id="KW-1185">Reference proteome</keyword>
<comment type="caution">
    <text evidence="2">The sequence shown here is derived from an EMBL/GenBank/DDBJ whole genome shotgun (WGS) entry which is preliminary data.</text>
</comment>
<organism evidence="2 3">
    <name type="scientific">Alteromonas ponticola</name>
    <dbReference type="NCBI Taxonomy" id="2720613"/>
    <lineage>
        <taxon>Bacteria</taxon>
        <taxon>Pseudomonadati</taxon>
        <taxon>Pseudomonadota</taxon>
        <taxon>Gammaproteobacteria</taxon>
        <taxon>Alteromonadales</taxon>
        <taxon>Alteromonadaceae</taxon>
        <taxon>Alteromonas/Salinimonas group</taxon>
        <taxon>Alteromonas</taxon>
    </lineage>
</organism>
<name>A0ABX1R6L6_9ALTE</name>
<dbReference type="Proteomes" id="UP000709336">
    <property type="component" value="Unassembled WGS sequence"/>
</dbReference>
<evidence type="ECO:0000256" key="1">
    <source>
        <dbReference type="SAM" id="SignalP"/>
    </source>
</evidence>
<evidence type="ECO:0008006" key="4">
    <source>
        <dbReference type="Google" id="ProtNLM"/>
    </source>
</evidence>